<keyword evidence="2" id="KW-0732">Signal</keyword>
<evidence type="ECO:0000313" key="4">
    <source>
        <dbReference type="Proteomes" id="UP000516105"/>
    </source>
</evidence>
<dbReference type="RefSeq" id="WP_187709303.1">
    <property type="nucleotide sequence ID" value="NZ_CP060782.1"/>
</dbReference>
<dbReference type="Proteomes" id="UP000516105">
    <property type="component" value="Chromosome"/>
</dbReference>
<protein>
    <recommendedName>
        <fullName evidence="5">Lipocalin family protein</fullName>
    </recommendedName>
</protein>
<keyword evidence="4" id="KW-1185">Reference proteome</keyword>
<accession>A0ABX6TBI0</accession>
<reference evidence="3 4" key="1">
    <citation type="submission" date="2020-08" db="EMBL/GenBank/DDBJ databases">
        <title>Genome sequence of Sphingomonas sediminicola KACC 15039T.</title>
        <authorList>
            <person name="Hyun D.-W."/>
            <person name="Bae J.-W."/>
        </authorList>
    </citation>
    <scope>NUCLEOTIDE SEQUENCE [LARGE SCALE GENOMIC DNA]</scope>
    <source>
        <strain evidence="3 4">KACC 15039</strain>
    </source>
</reference>
<organism evidence="3 4">
    <name type="scientific">Sphingomonas sediminicola</name>
    <dbReference type="NCBI Taxonomy" id="386874"/>
    <lineage>
        <taxon>Bacteria</taxon>
        <taxon>Pseudomonadati</taxon>
        <taxon>Pseudomonadota</taxon>
        <taxon>Alphaproteobacteria</taxon>
        <taxon>Sphingomonadales</taxon>
        <taxon>Sphingomonadaceae</taxon>
        <taxon>Sphingomonas</taxon>
    </lineage>
</organism>
<proteinExistence type="predicted"/>
<evidence type="ECO:0008006" key="5">
    <source>
        <dbReference type="Google" id="ProtNLM"/>
    </source>
</evidence>
<evidence type="ECO:0000256" key="2">
    <source>
        <dbReference type="SAM" id="SignalP"/>
    </source>
</evidence>
<gene>
    <name evidence="3" type="ORF">H9L14_03925</name>
</gene>
<evidence type="ECO:0000256" key="1">
    <source>
        <dbReference type="SAM" id="MobiDB-lite"/>
    </source>
</evidence>
<feature type="signal peptide" evidence="2">
    <location>
        <begin position="1"/>
        <end position="21"/>
    </location>
</feature>
<feature type="region of interest" description="Disordered" evidence="1">
    <location>
        <begin position="257"/>
        <end position="278"/>
    </location>
</feature>
<feature type="chain" id="PRO_5045972987" description="Lipocalin family protein" evidence="2">
    <location>
        <begin position="22"/>
        <end position="278"/>
    </location>
</feature>
<name>A0ABX6TBI0_9SPHN</name>
<evidence type="ECO:0000313" key="3">
    <source>
        <dbReference type="EMBL" id="QNP46350.1"/>
    </source>
</evidence>
<dbReference type="EMBL" id="CP060782">
    <property type="protein sequence ID" value="QNP46350.1"/>
    <property type="molecule type" value="Genomic_DNA"/>
</dbReference>
<sequence length="278" mass="29255">MRLMTCTAIAAAMILSLPGCKQQESAAGNEAASTEAAGSLAALNGTWKTDRESVKFEQKPDEYLLKDGSYSCNTCIPPLTTPADGQFHPVKDRPYYDSMSVKVVDDKTVEFHRKKGDKEVSSNVLTVSADGNTATAKFHDATVTPAVDGQSTLKRVGPAPAGAHAISGQWTPEKVNEYSEEALNATYKIEGNKVSWSGQGQSYTAEIGGPAVPITGDIGGTTVQVTQDGGALKETFTRDGKVVNETATTVSADGKSLTWVSSDPRDGSKVTGTANKTN</sequence>